<dbReference type="InterPro" id="IPR022742">
    <property type="entry name" value="Hydrolase_4"/>
</dbReference>
<evidence type="ECO:0000313" key="3">
    <source>
        <dbReference type="Proteomes" id="UP000198551"/>
    </source>
</evidence>
<sequence>MGRNLIRVSGDYTQEFVDVDGARIGVQVYPEPAGPPGAPVVLIWPAMGVRARYYRPFAAALRDAGLAVIVADLRGTGESTPAPSRACRYGYQEMAADIGAVLDALKPRLDGRTRLLLGHSLGGQVAVLHQALHDDGRVDGLALVAVGLPWWRRYPGLRGWGVLPYTQAIAATARLLGVWPGWSFGGRQAAGVIRDWAHTARTGRFPVLDGVDAEAAVRRISTPVLAVSVDDDQYTPHETLDHLCGKMTAAPVTRHRYTVAEAGAPLDHFTWVRTSAPLAARIAAFAGTLPRR</sequence>
<dbReference type="InterPro" id="IPR017208">
    <property type="entry name" value="UCP037442_abhydr"/>
</dbReference>
<evidence type="ECO:0000313" key="2">
    <source>
        <dbReference type="EMBL" id="SCF02365.1"/>
    </source>
</evidence>
<dbReference type="PIRSF" id="PIRSF037442">
    <property type="entry name" value="UCP037442_abhydr"/>
    <property type="match status" value="1"/>
</dbReference>
<keyword evidence="3" id="KW-1185">Reference proteome</keyword>
<dbReference type="InterPro" id="IPR050471">
    <property type="entry name" value="AB_hydrolase"/>
</dbReference>
<reference evidence="3" key="1">
    <citation type="submission" date="2016-06" db="EMBL/GenBank/DDBJ databases">
        <authorList>
            <person name="Varghese N."/>
        </authorList>
    </citation>
    <scope>NUCLEOTIDE SEQUENCE [LARGE SCALE GENOMIC DNA]</scope>
    <source>
        <strain evidence="3">DSM 45555</strain>
    </source>
</reference>
<gene>
    <name evidence="2" type="ORF">GA0070215_10677</name>
</gene>
<dbReference type="PANTHER" id="PTHR43433:SF5">
    <property type="entry name" value="AB HYDROLASE-1 DOMAIN-CONTAINING PROTEIN"/>
    <property type="match status" value="1"/>
</dbReference>
<feature type="domain" description="Serine aminopeptidase S33" evidence="1">
    <location>
        <begin position="40"/>
        <end position="255"/>
    </location>
</feature>
<dbReference type="SUPFAM" id="SSF53474">
    <property type="entry name" value="alpha/beta-Hydrolases"/>
    <property type="match status" value="1"/>
</dbReference>
<dbReference type="Pfam" id="PF12146">
    <property type="entry name" value="Hydrolase_4"/>
    <property type="match status" value="1"/>
</dbReference>
<accession>A0A1C4X1L9</accession>
<dbReference type="Gene3D" id="3.40.50.1820">
    <property type="entry name" value="alpha/beta hydrolase"/>
    <property type="match status" value="1"/>
</dbReference>
<dbReference type="InterPro" id="IPR029058">
    <property type="entry name" value="AB_hydrolase_fold"/>
</dbReference>
<keyword evidence="2" id="KW-0378">Hydrolase</keyword>
<evidence type="ECO:0000259" key="1">
    <source>
        <dbReference type="Pfam" id="PF12146"/>
    </source>
</evidence>
<dbReference type="Proteomes" id="UP000198551">
    <property type="component" value="Unassembled WGS sequence"/>
</dbReference>
<dbReference type="GO" id="GO:0016787">
    <property type="term" value="F:hydrolase activity"/>
    <property type="evidence" value="ECO:0007669"/>
    <property type="project" value="UniProtKB-KW"/>
</dbReference>
<proteinExistence type="predicted"/>
<dbReference type="AlphaFoldDB" id="A0A1C4X1L9"/>
<dbReference type="PANTHER" id="PTHR43433">
    <property type="entry name" value="HYDROLASE, ALPHA/BETA FOLD FAMILY PROTEIN"/>
    <property type="match status" value="1"/>
</dbReference>
<dbReference type="EMBL" id="FMCV01000006">
    <property type="protein sequence ID" value="SCF02365.1"/>
    <property type="molecule type" value="Genomic_DNA"/>
</dbReference>
<protein>
    <submittedName>
        <fullName evidence="2">Predicted alpha/beta hydrolase</fullName>
    </submittedName>
</protein>
<name>A0A1C4X1L9_9ACTN</name>
<organism evidence="2 3">
    <name type="scientific">Micromonospora marina</name>
    <dbReference type="NCBI Taxonomy" id="307120"/>
    <lineage>
        <taxon>Bacteria</taxon>
        <taxon>Bacillati</taxon>
        <taxon>Actinomycetota</taxon>
        <taxon>Actinomycetes</taxon>
        <taxon>Micromonosporales</taxon>
        <taxon>Micromonosporaceae</taxon>
        <taxon>Micromonospora</taxon>
    </lineage>
</organism>